<dbReference type="InterPro" id="IPR035897">
    <property type="entry name" value="Toll_tir_struct_dom_sf"/>
</dbReference>
<protein>
    <recommendedName>
        <fullName evidence="1">ADP-ribosyl cyclase/cyclic ADP-ribose hydrolase</fullName>
        <ecNumber evidence="1">3.2.2.6</ecNumber>
    </recommendedName>
</protein>
<comment type="caution">
    <text evidence="6">The sequence shown here is derived from an EMBL/GenBank/DDBJ whole genome shotgun (WGS) entry which is preliminary data.</text>
</comment>
<evidence type="ECO:0000256" key="1">
    <source>
        <dbReference type="ARBA" id="ARBA00011982"/>
    </source>
</evidence>
<feature type="domain" description="TIR" evidence="5">
    <location>
        <begin position="3"/>
        <end position="139"/>
    </location>
</feature>
<evidence type="ECO:0000313" key="6">
    <source>
        <dbReference type="EMBL" id="MED6158631.1"/>
    </source>
</evidence>
<dbReference type="PANTHER" id="PTHR32009:SF39">
    <property type="entry name" value="TIR DOMAIN-CONTAINING PROTEIN"/>
    <property type="match status" value="1"/>
</dbReference>
<dbReference type="Pfam" id="PF01582">
    <property type="entry name" value="TIR"/>
    <property type="match status" value="1"/>
</dbReference>
<reference evidence="6 7" key="1">
    <citation type="journal article" date="2023" name="Plants (Basel)">
        <title>Bridging the Gap: Combining Genomics and Transcriptomics Approaches to Understand Stylosanthes scabra, an Orphan Legume from the Brazilian Caatinga.</title>
        <authorList>
            <person name="Ferreira-Neto J.R.C."/>
            <person name="da Silva M.D."/>
            <person name="Binneck E."/>
            <person name="de Melo N.F."/>
            <person name="da Silva R.H."/>
            <person name="de Melo A.L.T.M."/>
            <person name="Pandolfi V."/>
            <person name="Bustamante F.O."/>
            <person name="Brasileiro-Vidal A.C."/>
            <person name="Benko-Iseppon A.M."/>
        </authorList>
    </citation>
    <scope>NUCLEOTIDE SEQUENCE [LARGE SCALE GENOMIC DNA]</scope>
    <source>
        <tissue evidence="6">Leaves</tissue>
    </source>
</reference>
<evidence type="ECO:0000313" key="7">
    <source>
        <dbReference type="Proteomes" id="UP001341840"/>
    </source>
</evidence>
<dbReference type="SMART" id="SM00255">
    <property type="entry name" value="TIR"/>
    <property type="match status" value="1"/>
</dbReference>
<keyword evidence="2" id="KW-0378">Hydrolase</keyword>
<gene>
    <name evidence="6" type="ORF">PIB30_034466</name>
</gene>
<dbReference type="PANTHER" id="PTHR32009">
    <property type="entry name" value="TMV RESISTANCE PROTEIN N-LIKE"/>
    <property type="match status" value="1"/>
</dbReference>
<dbReference type="PROSITE" id="PS50104">
    <property type="entry name" value="TIR"/>
    <property type="match status" value="1"/>
</dbReference>
<comment type="catalytic activity">
    <reaction evidence="4">
        <text>NAD(+) + H2O = ADP-D-ribose + nicotinamide + H(+)</text>
        <dbReference type="Rhea" id="RHEA:16301"/>
        <dbReference type="ChEBI" id="CHEBI:15377"/>
        <dbReference type="ChEBI" id="CHEBI:15378"/>
        <dbReference type="ChEBI" id="CHEBI:17154"/>
        <dbReference type="ChEBI" id="CHEBI:57540"/>
        <dbReference type="ChEBI" id="CHEBI:57967"/>
        <dbReference type="EC" id="3.2.2.6"/>
    </reaction>
    <physiologicalReaction direction="left-to-right" evidence="4">
        <dbReference type="Rhea" id="RHEA:16302"/>
    </physiologicalReaction>
</comment>
<dbReference type="Proteomes" id="UP001341840">
    <property type="component" value="Unassembled WGS sequence"/>
</dbReference>
<proteinExistence type="predicted"/>
<sequence length="174" mass="20262">MANNKEVFLSFRGGTRFQFTDHLYHALLRSGINTFRDDERVKSGDKLEPLLMKAIQNCKMAIVVLCEDYASSTWCLKELVKIIECHEKHGKQVLAIIYRVKPSDVWEQKGSYEKALAILEKREDPEKVKAWRLALSKIQKWFKVEDFSKAGDELMLTRWVLCTEDICYSIVDVL</sequence>
<evidence type="ECO:0000256" key="3">
    <source>
        <dbReference type="ARBA" id="ARBA00023027"/>
    </source>
</evidence>
<dbReference type="EC" id="3.2.2.6" evidence="1"/>
<dbReference type="EMBL" id="JASCZI010120989">
    <property type="protein sequence ID" value="MED6158631.1"/>
    <property type="molecule type" value="Genomic_DNA"/>
</dbReference>
<keyword evidence="3" id="KW-0520">NAD</keyword>
<evidence type="ECO:0000256" key="2">
    <source>
        <dbReference type="ARBA" id="ARBA00022801"/>
    </source>
</evidence>
<keyword evidence="7" id="KW-1185">Reference proteome</keyword>
<organism evidence="6 7">
    <name type="scientific">Stylosanthes scabra</name>
    <dbReference type="NCBI Taxonomy" id="79078"/>
    <lineage>
        <taxon>Eukaryota</taxon>
        <taxon>Viridiplantae</taxon>
        <taxon>Streptophyta</taxon>
        <taxon>Embryophyta</taxon>
        <taxon>Tracheophyta</taxon>
        <taxon>Spermatophyta</taxon>
        <taxon>Magnoliopsida</taxon>
        <taxon>eudicotyledons</taxon>
        <taxon>Gunneridae</taxon>
        <taxon>Pentapetalae</taxon>
        <taxon>rosids</taxon>
        <taxon>fabids</taxon>
        <taxon>Fabales</taxon>
        <taxon>Fabaceae</taxon>
        <taxon>Papilionoideae</taxon>
        <taxon>50 kb inversion clade</taxon>
        <taxon>dalbergioids sensu lato</taxon>
        <taxon>Dalbergieae</taxon>
        <taxon>Pterocarpus clade</taxon>
        <taxon>Stylosanthes</taxon>
    </lineage>
</organism>
<dbReference type="SUPFAM" id="SSF52200">
    <property type="entry name" value="Toll/Interleukin receptor TIR domain"/>
    <property type="match status" value="1"/>
</dbReference>
<dbReference type="Gene3D" id="3.40.50.10140">
    <property type="entry name" value="Toll/interleukin-1 receptor homology (TIR) domain"/>
    <property type="match status" value="1"/>
</dbReference>
<accession>A0ABU6UC96</accession>
<dbReference type="InterPro" id="IPR000157">
    <property type="entry name" value="TIR_dom"/>
</dbReference>
<evidence type="ECO:0000256" key="4">
    <source>
        <dbReference type="ARBA" id="ARBA00047304"/>
    </source>
</evidence>
<name>A0ABU6UC96_9FABA</name>
<evidence type="ECO:0000259" key="5">
    <source>
        <dbReference type="PROSITE" id="PS50104"/>
    </source>
</evidence>